<evidence type="ECO:0000313" key="2">
    <source>
        <dbReference type="Proteomes" id="UP001213681"/>
    </source>
</evidence>
<dbReference type="GeneID" id="81594725"/>
<dbReference type="Pfam" id="PF11093">
    <property type="entry name" value="Mitochondr_Som1"/>
    <property type="match status" value="1"/>
</dbReference>
<dbReference type="Proteomes" id="UP001213681">
    <property type="component" value="Unassembled WGS sequence"/>
</dbReference>
<protein>
    <recommendedName>
        <fullName evidence="3">Mitochondrial export protein Som1</fullName>
    </recommendedName>
</protein>
<gene>
    <name evidence="1" type="ORF">N7458_001099</name>
</gene>
<dbReference type="AlphaFoldDB" id="A0AAD6G5V7"/>
<accession>A0AAD6G5V7</accession>
<name>A0AAD6G5V7_9EURO</name>
<reference evidence="1" key="2">
    <citation type="journal article" date="2023" name="IMA Fungus">
        <title>Comparative genomic study of the Penicillium genus elucidates a diverse pangenome and 15 lateral gene transfer events.</title>
        <authorList>
            <person name="Petersen C."/>
            <person name="Sorensen T."/>
            <person name="Nielsen M.R."/>
            <person name="Sondergaard T.E."/>
            <person name="Sorensen J.L."/>
            <person name="Fitzpatrick D.A."/>
            <person name="Frisvad J.C."/>
            <person name="Nielsen K.L."/>
        </authorList>
    </citation>
    <scope>NUCLEOTIDE SEQUENCE</scope>
    <source>
        <strain evidence="1">IBT 16125</strain>
    </source>
</reference>
<comment type="caution">
    <text evidence="1">The sequence shown here is derived from an EMBL/GenBank/DDBJ whole genome shotgun (WGS) entry which is preliminary data.</text>
</comment>
<evidence type="ECO:0000313" key="1">
    <source>
        <dbReference type="EMBL" id="KAJ5459547.1"/>
    </source>
</evidence>
<keyword evidence="2" id="KW-1185">Reference proteome</keyword>
<sequence length="179" mass="19822">MQLSAGTAASNLPARRVGVQQWPSKAKGGVVRGTEASAAGEKFTTSDLIPLRRHLWNNISLNHAVCGELDSRSVTMAPLVHVFSAENLPDHVNTIQRNFQEKRRKGPAVNLKECQLLEMVQYSCNPPQEEVPQPGVITCEPLVRLFRRCAGGLTVETTTWEPIRQAAEEAQRKPTDTKR</sequence>
<dbReference type="RefSeq" id="XP_056768589.1">
    <property type="nucleotide sequence ID" value="XM_056904482.1"/>
</dbReference>
<dbReference type="GO" id="GO:0042720">
    <property type="term" value="C:mitochondrial inner membrane peptidase complex"/>
    <property type="evidence" value="ECO:0007669"/>
    <property type="project" value="InterPro"/>
</dbReference>
<organism evidence="1 2">
    <name type="scientific">Penicillium daleae</name>
    <dbReference type="NCBI Taxonomy" id="63821"/>
    <lineage>
        <taxon>Eukaryota</taxon>
        <taxon>Fungi</taxon>
        <taxon>Dikarya</taxon>
        <taxon>Ascomycota</taxon>
        <taxon>Pezizomycotina</taxon>
        <taxon>Eurotiomycetes</taxon>
        <taxon>Eurotiomycetidae</taxon>
        <taxon>Eurotiales</taxon>
        <taxon>Aspergillaceae</taxon>
        <taxon>Penicillium</taxon>
    </lineage>
</organism>
<evidence type="ECO:0008006" key="3">
    <source>
        <dbReference type="Google" id="ProtNLM"/>
    </source>
</evidence>
<proteinExistence type="predicted"/>
<reference evidence="1" key="1">
    <citation type="submission" date="2022-12" db="EMBL/GenBank/DDBJ databases">
        <authorList>
            <person name="Petersen C."/>
        </authorList>
    </citation>
    <scope>NUCLEOTIDE SEQUENCE</scope>
    <source>
        <strain evidence="1">IBT 16125</strain>
    </source>
</reference>
<dbReference type="EMBL" id="JAPVEA010000002">
    <property type="protein sequence ID" value="KAJ5459547.1"/>
    <property type="molecule type" value="Genomic_DNA"/>
</dbReference>
<dbReference type="InterPro" id="IPR024645">
    <property type="entry name" value="Mitochondr_Som1"/>
</dbReference>